<proteinExistence type="predicted"/>
<sequence length="637" mass="67766">MTVGPRSGPPPPSPPSSPGAEGHALAELRGLCGGIDADGSGCISRLELVEAVQRCPAVAALVLPGADGARVLEDEATFDALGAAFEAIARGRQRIRVDDFVRRPTFWGARQRKGPDGVDEVRRAFDLADSDGDGTVSRLELLGAVKRHPQALPGFDASRVMSDQDAFDAVHRVFDAVAAGKRRIGFADFQSYFGGTRAGQVALECGGVGGCRHRGDTRVFLLDPTGLHRFSVAQAGFSVHWCAGPPSPHSWAAPAVQQLHAIGAEIDSVQPHVLACASQASDCVYALWQAGLWRGPTVLINPRTVCRQLPADVPVVLIHGGSDAKSGVPRPELERLVAASSGGARGGFLFLVDPSTFCGSALLKSDCLPRLLEGAASPDGPEAHILRTVRERKSAERWGAELWLGHRIEDLRRRWASPGQRGRDARTLFEVPRGSEEFRMVAQVFKAEPAEASAYNVGRQGFASTTVLAVHRVENGLQADGCSRPYTDALSRSLEDQGVSFEPGVHTCWAFHGTRDIDSIVGNPMAGFQPLAAGLGSRALWGSGTYFARDAKYVADGGFDLTGGRTADGSRRMLMCLLATGMPCLGDPGHKGVLPFRRPPHRFHSAVDSVANPEIYVVQHPGAAHPAYVITFAAACL</sequence>
<dbReference type="SUPFAM" id="SSF56399">
    <property type="entry name" value="ADP-ribosylation"/>
    <property type="match status" value="1"/>
</dbReference>
<evidence type="ECO:0000256" key="2">
    <source>
        <dbReference type="SAM" id="MobiDB-lite"/>
    </source>
</evidence>
<dbReference type="PROSITE" id="PS00018">
    <property type="entry name" value="EF_HAND_1"/>
    <property type="match status" value="2"/>
</dbReference>
<comment type="caution">
    <text evidence="4">The sequence shown here is derived from an EMBL/GenBank/DDBJ whole genome shotgun (WGS) entry which is preliminary data.</text>
</comment>
<keyword evidence="5" id="KW-1185">Reference proteome</keyword>
<dbReference type="Gene3D" id="3.90.228.10">
    <property type="match status" value="1"/>
</dbReference>
<dbReference type="EMBL" id="CAUYUJ010002213">
    <property type="protein sequence ID" value="CAK0799705.1"/>
    <property type="molecule type" value="Genomic_DNA"/>
</dbReference>
<dbReference type="InterPro" id="IPR011992">
    <property type="entry name" value="EF-hand-dom_pair"/>
</dbReference>
<feature type="domain" description="EF-hand" evidence="3">
    <location>
        <begin position="116"/>
        <end position="151"/>
    </location>
</feature>
<protein>
    <recommendedName>
        <fullName evidence="3">EF-hand domain-containing protein</fullName>
    </recommendedName>
</protein>
<dbReference type="InterPro" id="IPR018247">
    <property type="entry name" value="EF_Hand_1_Ca_BS"/>
</dbReference>
<feature type="compositionally biased region" description="Pro residues" evidence="2">
    <location>
        <begin position="7"/>
        <end position="17"/>
    </location>
</feature>
<dbReference type="Gene3D" id="1.10.238.10">
    <property type="entry name" value="EF-hand"/>
    <property type="match status" value="1"/>
</dbReference>
<evidence type="ECO:0000313" key="4">
    <source>
        <dbReference type="EMBL" id="CAK0799705.1"/>
    </source>
</evidence>
<dbReference type="PANTHER" id="PTHR45740:SF2">
    <property type="entry name" value="POLY [ADP-RIBOSE] POLYMERASE"/>
    <property type="match status" value="1"/>
</dbReference>
<dbReference type="InterPro" id="IPR051712">
    <property type="entry name" value="ARTD-AVP"/>
</dbReference>
<reference evidence="4" key="1">
    <citation type="submission" date="2023-10" db="EMBL/GenBank/DDBJ databases">
        <authorList>
            <person name="Chen Y."/>
            <person name="Shah S."/>
            <person name="Dougan E. K."/>
            <person name="Thang M."/>
            <person name="Chan C."/>
        </authorList>
    </citation>
    <scope>NUCLEOTIDE SEQUENCE [LARGE SCALE GENOMIC DNA]</scope>
</reference>
<organism evidence="4 5">
    <name type="scientific">Prorocentrum cordatum</name>
    <dbReference type="NCBI Taxonomy" id="2364126"/>
    <lineage>
        <taxon>Eukaryota</taxon>
        <taxon>Sar</taxon>
        <taxon>Alveolata</taxon>
        <taxon>Dinophyceae</taxon>
        <taxon>Prorocentrales</taxon>
        <taxon>Prorocentraceae</taxon>
        <taxon>Prorocentrum</taxon>
    </lineage>
</organism>
<evidence type="ECO:0000259" key="3">
    <source>
        <dbReference type="PROSITE" id="PS50222"/>
    </source>
</evidence>
<dbReference type="PANTHER" id="PTHR45740">
    <property type="entry name" value="POLY [ADP-RIBOSE] POLYMERASE"/>
    <property type="match status" value="1"/>
</dbReference>
<keyword evidence="1" id="KW-0106">Calcium</keyword>
<gene>
    <name evidence="4" type="ORF">PCOR1329_LOCUS8067</name>
</gene>
<dbReference type="SMART" id="SM00054">
    <property type="entry name" value="EFh"/>
    <property type="match status" value="2"/>
</dbReference>
<dbReference type="SUPFAM" id="SSF47473">
    <property type="entry name" value="EF-hand"/>
    <property type="match status" value="1"/>
</dbReference>
<dbReference type="Proteomes" id="UP001189429">
    <property type="component" value="Unassembled WGS sequence"/>
</dbReference>
<dbReference type="InterPro" id="IPR002048">
    <property type="entry name" value="EF_hand_dom"/>
</dbReference>
<evidence type="ECO:0000256" key="1">
    <source>
        <dbReference type="ARBA" id="ARBA00022837"/>
    </source>
</evidence>
<name>A0ABN9Q5B8_9DINO</name>
<accession>A0ABN9Q5B8</accession>
<dbReference type="PROSITE" id="PS50222">
    <property type="entry name" value="EF_HAND_2"/>
    <property type="match status" value="1"/>
</dbReference>
<evidence type="ECO:0000313" key="5">
    <source>
        <dbReference type="Proteomes" id="UP001189429"/>
    </source>
</evidence>
<feature type="region of interest" description="Disordered" evidence="2">
    <location>
        <begin position="1"/>
        <end position="22"/>
    </location>
</feature>
<dbReference type="Pfam" id="PF13202">
    <property type="entry name" value="EF-hand_5"/>
    <property type="match status" value="1"/>
</dbReference>